<evidence type="ECO:0000313" key="2">
    <source>
        <dbReference type="EMBL" id="SDO95180.1"/>
    </source>
</evidence>
<accession>A0A1H0NS19</accession>
<keyword evidence="1" id="KW-1133">Transmembrane helix</keyword>
<sequence>MKFHPIILLLSCFCPAVNILLSQSFLRKQDERMKFPYVRTRVSISKIGKKCKYKKLLPRRLFYPFILFVYFYV</sequence>
<keyword evidence="1" id="KW-0472">Membrane</keyword>
<evidence type="ECO:0000256" key="1">
    <source>
        <dbReference type="SAM" id="Phobius"/>
    </source>
</evidence>
<gene>
    <name evidence="2" type="ORF">SAMN05660330_01412</name>
</gene>
<organism evidence="2 3">
    <name type="scientific">Desulforhopalus singaporensis</name>
    <dbReference type="NCBI Taxonomy" id="91360"/>
    <lineage>
        <taxon>Bacteria</taxon>
        <taxon>Pseudomonadati</taxon>
        <taxon>Thermodesulfobacteriota</taxon>
        <taxon>Desulfobulbia</taxon>
        <taxon>Desulfobulbales</taxon>
        <taxon>Desulfocapsaceae</taxon>
        <taxon>Desulforhopalus</taxon>
    </lineage>
</organism>
<dbReference type="Proteomes" id="UP000199073">
    <property type="component" value="Unassembled WGS sequence"/>
</dbReference>
<name>A0A1H0NS19_9BACT</name>
<dbReference type="STRING" id="91360.SAMN05660330_01412"/>
<keyword evidence="1" id="KW-0812">Transmembrane</keyword>
<feature type="transmembrane region" description="Helical" evidence="1">
    <location>
        <begin position="56"/>
        <end position="72"/>
    </location>
</feature>
<feature type="transmembrane region" description="Helical" evidence="1">
    <location>
        <begin position="6"/>
        <end position="26"/>
    </location>
</feature>
<keyword evidence="3" id="KW-1185">Reference proteome</keyword>
<dbReference type="EMBL" id="FNJI01000008">
    <property type="protein sequence ID" value="SDO95180.1"/>
    <property type="molecule type" value="Genomic_DNA"/>
</dbReference>
<proteinExistence type="predicted"/>
<protein>
    <submittedName>
        <fullName evidence="2">Uncharacterized protein</fullName>
    </submittedName>
</protein>
<evidence type="ECO:0000313" key="3">
    <source>
        <dbReference type="Proteomes" id="UP000199073"/>
    </source>
</evidence>
<reference evidence="2 3" key="1">
    <citation type="submission" date="2016-10" db="EMBL/GenBank/DDBJ databases">
        <authorList>
            <person name="de Groot N.N."/>
        </authorList>
    </citation>
    <scope>NUCLEOTIDE SEQUENCE [LARGE SCALE GENOMIC DNA]</scope>
    <source>
        <strain evidence="2 3">DSM 12130</strain>
    </source>
</reference>
<dbReference type="AlphaFoldDB" id="A0A1H0NS19"/>